<dbReference type="AlphaFoldDB" id="A0A2S6GIW8"/>
<dbReference type="GO" id="GO:0003723">
    <property type="term" value="F:RNA binding"/>
    <property type="evidence" value="ECO:0007669"/>
    <property type="project" value="InterPro"/>
</dbReference>
<feature type="domain" description="ANTAR" evidence="3">
    <location>
        <begin position="174"/>
        <end position="235"/>
    </location>
</feature>
<dbReference type="SMART" id="SM01012">
    <property type="entry name" value="ANTAR"/>
    <property type="match status" value="1"/>
</dbReference>
<evidence type="ECO:0000259" key="3">
    <source>
        <dbReference type="PROSITE" id="PS50921"/>
    </source>
</evidence>
<evidence type="ECO:0000256" key="1">
    <source>
        <dbReference type="ARBA" id="ARBA00023015"/>
    </source>
</evidence>
<dbReference type="PIRSF" id="PIRSF036625">
    <property type="entry name" value="GAF_ANTAR"/>
    <property type="match status" value="1"/>
</dbReference>
<reference evidence="4 5" key="1">
    <citation type="submission" date="2018-02" db="EMBL/GenBank/DDBJ databases">
        <title>Genomic Encyclopedia of Archaeal and Bacterial Type Strains, Phase II (KMG-II): from individual species to whole genera.</title>
        <authorList>
            <person name="Goeker M."/>
        </authorList>
    </citation>
    <scope>NUCLEOTIDE SEQUENCE [LARGE SCALE GENOMIC DNA]</scope>
    <source>
        <strain evidence="4 5">YU 961-1</strain>
    </source>
</reference>
<name>A0A2S6GIW8_9PSEU</name>
<dbReference type="Proteomes" id="UP000239203">
    <property type="component" value="Unassembled WGS sequence"/>
</dbReference>
<protein>
    <submittedName>
        <fullName evidence="4">ANTAR domain-containing protein</fullName>
    </submittedName>
</protein>
<keyword evidence="1" id="KW-0805">Transcription regulation</keyword>
<proteinExistence type="predicted"/>
<dbReference type="EMBL" id="PTIX01000015">
    <property type="protein sequence ID" value="PPK65165.1"/>
    <property type="molecule type" value="Genomic_DNA"/>
</dbReference>
<gene>
    <name evidence="4" type="ORF">CLV40_11512</name>
</gene>
<dbReference type="InterPro" id="IPR036388">
    <property type="entry name" value="WH-like_DNA-bd_sf"/>
</dbReference>
<evidence type="ECO:0000313" key="4">
    <source>
        <dbReference type="EMBL" id="PPK65165.1"/>
    </source>
</evidence>
<keyword evidence="2" id="KW-0804">Transcription</keyword>
<dbReference type="Gene3D" id="1.10.10.10">
    <property type="entry name" value="Winged helix-like DNA-binding domain superfamily/Winged helix DNA-binding domain"/>
    <property type="match status" value="1"/>
</dbReference>
<evidence type="ECO:0000256" key="2">
    <source>
        <dbReference type="ARBA" id="ARBA00023163"/>
    </source>
</evidence>
<comment type="caution">
    <text evidence="4">The sequence shown here is derived from an EMBL/GenBank/DDBJ whole genome shotgun (WGS) entry which is preliminary data.</text>
</comment>
<dbReference type="InterPro" id="IPR005561">
    <property type="entry name" value="ANTAR"/>
</dbReference>
<organism evidence="4 5">
    <name type="scientific">Actinokineospora auranticolor</name>
    <dbReference type="NCBI Taxonomy" id="155976"/>
    <lineage>
        <taxon>Bacteria</taxon>
        <taxon>Bacillati</taxon>
        <taxon>Actinomycetota</taxon>
        <taxon>Actinomycetes</taxon>
        <taxon>Pseudonocardiales</taxon>
        <taxon>Pseudonocardiaceae</taxon>
        <taxon>Actinokineospora</taxon>
    </lineage>
</organism>
<dbReference type="Gene3D" id="3.30.450.40">
    <property type="match status" value="1"/>
</dbReference>
<keyword evidence="5" id="KW-1185">Reference proteome</keyword>
<dbReference type="PROSITE" id="PS50921">
    <property type="entry name" value="ANTAR"/>
    <property type="match status" value="1"/>
</dbReference>
<dbReference type="SUPFAM" id="SSF55781">
    <property type="entry name" value="GAF domain-like"/>
    <property type="match status" value="1"/>
</dbReference>
<dbReference type="InterPro" id="IPR012074">
    <property type="entry name" value="GAF_ANTAR"/>
</dbReference>
<evidence type="ECO:0000313" key="5">
    <source>
        <dbReference type="Proteomes" id="UP000239203"/>
    </source>
</evidence>
<dbReference type="Pfam" id="PF03861">
    <property type="entry name" value="ANTAR"/>
    <property type="match status" value="1"/>
</dbReference>
<dbReference type="InterPro" id="IPR003018">
    <property type="entry name" value="GAF"/>
</dbReference>
<accession>A0A2S6GIW8</accession>
<sequence length="247" mass="25981">MSRAWSTGALVVAEAGDDEADRVRHRVVGDLRGGGSELDALAKVCDACVELLPVDGASVSVMTGDLGRECLYATDRVAARIEAVQFSLGEGPCFQAFDTKRPALAPNLRDVAWPVFAAEIGAEPVGALFGFPLVAGAISIGALDLYRRTPGWLSAAQLRVALRLVDVATLVLLGLGLDRAAGAWTDLPLRRAQVHQAVGMLIAEFGVSPEHALARLRGHAFTTGRLVDEVADDLVSRRLHPADVGGA</sequence>
<dbReference type="Pfam" id="PF13185">
    <property type="entry name" value="GAF_2"/>
    <property type="match status" value="1"/>
</dbReference>
<dbReference type="InterPro" id="IPR029016">
    <property type="entry name" value="GAF-like_dom_sf"/>
</dbReference>